<dbReference type="AlphaFoldDB" id="A0A1Y1YNI1"/>
<evidence type="ECO:0000313" key="2">
    <source>
        <dbReference type="EMBL" id="ORX99535.1"/>
    </source>
</evidence>
<organism evidence="2 3">
    <name type="scientific">Neocallimastix californiae</name>
    <dbReference type="NCBI Taxonomy" id="1754190"/>
    <lineage>
        <taxon>Eukaryota</taxon>
        <taxon>Fungi</taxon>
        <taxon>Fungi incertae sedis</taxon>
        <taxon>Chytridiomycota</taxon>
        <taxon>Chytridiomycota incertae sedis</taxon>
        <taxon>Neocallimastigomycetes</taxon>
        <taxon>Neocallimastigales</taxon>
        <taxon>Neocallimastigaceae</taxon>
        <taxon>Neocallimastix</taxon>
    </lineage>
</organism>
<dbReference type="EMBL" id="MCOG01000544">
    <property type="protein sequence ID" value="ORX99535.1"/>
    <property type="molecule type" value="Genomic_DNA"/>
</dbReference>
<dbReference type="InterPro" id="IPR032675">
    <property type="entry name" value="LRR_dom_sf"/>
</dbReference>
<feature type="signal peptide" evidence="1">
    <location>
        <begin position="1"/>
        <end position="18"/>
    </location>
</feature>
<dbReference type="Gene3D" id="3.80.10.10">
    <property type="entry name" value="Ribonuclease Inhibitor"/>
    <property type="match status" value="1"/>
</dbReference>
<feature type="chain" id="PRO_5012192240" description="RNI-like protein" evidence="1">
    <location>
        <begin position="19"/>
        <end position="286"/>
    </location>
</feature>
<evidence type="ECO:0000256" key="1">
    <source>
        <dbReference type="SAM" id="SignalP"/>
    </source>
</evidence>
<evidence type="ECO:0008006" key="4">
    <source>
        <dbReference type="Google" id="ProtNLM"/>
    </source>
</evidence>
<reference evidence="2 3" key="1">
    <citation type="submission" date="2016-08" db="EMBL/GenBank/DDBJ databases">
        <title>A Parts List for Fungal Cellulosomes Revealed by Comparative Genomics.</title>
        <authorList>
            <consortium name="DOE Joint Genome Institute"/>
            <person name="Haitjema C.H."/>
            <person name="Gilmore S.P."/>
            <person name="Henske J.K."/>
            <person name="Solomon K.V."/>
            <person name="De Groot R."/>
            <person name="Kuo A."/>
            <person name="Mondo S.J."/>
            <person name="Salamov A.A."/>
            <person name="Labutti K."/>
            <person name="Zhao Z."/>
            <person name="Chiniquy J."/>
            <person name="Barry K."/>
            <person name="Brewer H.M."/>
            <person name="Purvine S.O."/>
            <person name="Wright A.T."/>
            <person name="Boxma B."/>
            <person name="Van Alen T."/>
            <person name="Hackstein J.H."/>
            <person name="Baker S.E."/>
            <person name="Grigoriev I.V."/>
            <person name="O'Malley M.A."/>
        </authorList>
    </citation>
    <scope>NUCLEOTIDE SEQUENCE [LARGE SCALE GENOMIC DNA]</scope>
    <source>
        <strain evidence="2 3">G1</strain>
    </source>
</reference>
<keyword evidence="1" id="KW-0732">Signal</keyword>
<dbReference type="Proteomes" id="UP000193920">
    <property type="component" value="Unassembled WGS sequence"/>
</dbReference>
<keyword evidence="3" id="KW-1185">Reference proteome</keyword>
<proteinExistence type="predicted"/>
<protein>
    <recommendedName>
        <fullName evidence="4">RNI-like protein</fullName>
    </recommendedName>
</protein>
<evidence type="ECO:0000313" key="3">
    <source>
        <dbReference type="Proteomes" id="UP000193920"/>
    </source>
</evidence>
<sequence>MKFIRTLVYSFLTLGALASQCDDAKKYGKNLDTGSINYKCDSNGKVTEFKLTHVIINKDDAKVISKFTQAQKIELDGCEYVDVLDSSYFKDFSKLTYLSVRSELPAFKYAKNLKTLKIIGNTSVDKEDIKIISKFTELEKLKIDVREVSTKDLSYLKNLKHLKEFKLVDDRSEDNLCNYVPKEIKSIISLKQNGVDALASLTGLETIEFVDCDYYSPDLKASSLKNLKNLRKLIANSRHDIILFKNNDSLKSLTVYGNTSLNKDDIKIIARFTKLEKLEIDVNRII</sequence>
<name>A0A1Y1YNI1_9FUNG</name>
<comment type="caution">
    <text evidence="2">The sequence shown here is derived from an EMBL/GenBank/DDBJ whole genome shotgun (WGS) entry which is preliminary data.</text>
</comment>
<gene>
    <name evidence="2" type="ORF">LY90DRAFT_519892</name>
</gene>
<accession>A0A1Y1YNI1</accession>
<dbReference type="SUPFAM" id="SSF52047">
    <property type="entry name" value="RNI-like"/>
    <property type="match status" value="1"/>
</dbReference>